<gene>
    <name evidence="1" type="ORF">SHJJP9002_002003</name>
</gene>
<dbReference type="EMBL" id="CP133006">
    <property type="protein sequence ID" value="WZG10027.1"/>
    <property type="molecule type" value="Genomic_DNA"/>
</dbReference>
<reference evidence="1 2" key="1">
    <citation type="journal article" date="2024" name="ISME J.">
        <title>Staphylococcus epidermidis bacteriocin A37 kills natural competitors with a unique mechanism of action.</title>
        <authorList>
            <person name="Puls J.S."/>
            <person name="Winnerling B."/>
            <person name="Power J.J."/>
            <person name="Kruger A.M."/>
            <person name="Brajtenbach D."/>
            <person name="Johnson M."/>
            <person name="Bilici K."/>
            <person name="Camus L."/>
            <person name="Fliesswasser T."/>
            <person name="Schneider T."/>
            <person name="Sahl H.G."/>
            <person name="Ghosal D."/>
            <person name="Kubitscheck U."/>
            <person name="Heilbronner S."/>
            <person name="Grein F."/>
        </authorList>
    </citation>
    <scope>NUCLEOTIDE SEQUENCE [LARGE SCALE GENOMIC DNA]</scope>
    <source>
        <strain evidence="1 2">SCK7</strain>
    </source>
</reference>
<keyword evidence="2" id="KW-1185">Reference proteome</keyword>
<accession>A0ABZ2WCW5</accession>
<organism evidence="1 2">
    <name type="scientific">Staphylococcus casei</name>
    <dbReference type="NCBI Taxonomy" id="201828"/>
    <lineage>
        <taxon>Bacteria</taxon>
        <taxon>Bacillati</taxon>
        <taxon>Bacillota</taxon>
        <taxon>Bacilli</taxon>
        <taxon>Bacillales</taxon>
        <taxon>Staphylococcaceae</taxon>
        <taxon>Staphylococcus</taxon>
    </lineage>
</organism>
<dbReference type="RefSeq" id="WP_158262873.1">
    <property type="nucleotide sequence ID" value="NZ_CP133006.1"/>
</dbReference>
<name>A0ABZ2WCW5_9STAP</name>
<proteinExistence type="predicted"/>
<evidence type="ECO:0000313" key="2">
    <source>
        <dbReference type="Proteomes" id="UP001468345"/>
    </source>
</evidence>
<dbReference type="Proteomes" id="UP001468345">
    <property type="component" value="Chromosome"/>
</dbReference>
<sequence>MKKLPLFLLGAATLLYLGKSIFSFLTEDDSTEIDDMVDEDRTNTQF</sequence>
<evidence type="ECO:0000313" key="1">
    <source>
        <dbReference type="EMBL" id="WZG10027.1"/>
    </source>
</evidence>
<protein>
    <submittedName>
        <fullName evidence="1">Uncharacterized protein</fullName>
    </submittedName>
</protein>